<dbReference type="Proteomes" id="UP000381378">
    <property type="component" value="Unassembled WGS sequence"/>
</dbReference>
<feature type="region of interest" description="Disordered" evidence="1">
    <location>
        <begin position="161"/>
        <end position="200"/>
    </location>
</feature>
<dbReference type="RefSeq" id="WP_150786568.1">
    <property type="nucleotide sequence ID" value="NZ_CABVJF010000010.1"/>
</dbReference>
<evidence type="ECO:0000313" key="3">
    <source>
        <dbReference type="Proteomes" id="UP000381378"/>
    </source>
</evidence>
<protein>
    <submittedName>
        <fullName evidence="2">Uncharacterized protein</fullName>
    </submittedName>
</protein>
<accession>A0A5E7U526</accession>
<evidence type="ECO:0000256" key="1">
    <source>
        <dbReference type="SAM" id="MobiDB-lite"/>
    </source>
</evidence>
<sequence>MATRGRPPGSVKTGGRVKGSLDKAERAIVSSELAHSIMATFEMLGGTAAMVEWAATNQTVFYTQILSRLMPPPQRDDPDTVINVNTGLTEMESARRVAFALAKAVYADPTLTVEHEPQEAYQSPQAAVNEWTPPTDAPGVIPEYEDRPLFRSDPPVTRSLETYAGGAAEQGRTVSRPTAQPKRTAAELCRSLSRRGRDLM</sequence>
<gene>
    <name evidence="2" type="ORF">PS928_02962</name>
</gene>
<dbReference type="OrthoDB" id="7032959at2"/>
<dbReference type="AlphaFoldDB" id="A0A5E7U526"/>
<reference evidence="2 3" key="1">
    <citation type="submission" date="2019-09" db="EMBL/GenBank/DDBJ databases">
        <authorList>
            <person name="Chandra G."/>
            <person name="Truman W A."/>
        </authorList>
    </citation>
    <scope>NUCLEOTIDE SEQUENCE [LARGE SCALE GENOMIC DNA]</scope>
    <source>
        <strain evidence="2">PS928</strain>
    </source>
</reference>
<proteinExistence type="predicted"/>
<name>A0A5E7U526_PSEFL</name>
<organism evidence="2 3">
    <name type="scientific">Pseudomonas fluorescens</name>
    <dbReference type="NCBI Taxonomy" id="294"/>
    <lineage>
        <taxon>Bacteria</taxon>
        <taxon>Pseudomonadati</taxon>
        <taxon>Pseudomonadota</taxon>
        <taxon>Gammaproteobacteria</taxon>
        <taxon>Pseudomonadales</taxon>
        <taxon>Pseudomonadaceae</taxon>
        <taxon>Pseudomonas</taxon>
    </lineage>
</organism>
<dbReference type="EMBL" id="CABVJF010000010">
    <property type="protein sequence ID" value="VVQ05058.1"/>
    <property type="molecule type" value="Genomic_DNA"/>
</dbReference>
<evidence type="ECO:0000313" key="2">
    <source>
        <dbReference type="EMBL" id="VVQ05058.1"/>
    </source>
</evidence>